<dbReference type="AlphaFoldDB" id="A0A453T486"/>
<accession>A0A453T486</accession>
<reference evidence="1" key="4">
    <citation type="submission" date="2019-03" db="UniProtKB">
        <authorList>
            <consortium name="EnsemblPlants"/>
        </authorList>
    </citation>
    <scope>IDENTIFICATION</scope>
</reference>
<evidence type="ECO:0000313" key="1">
    <source>
        <dbReference type="EnsemblPlants" id="AET7Gv21231300.1"/>
    </source>
</evidence>
<dbReference type="Gramene" id="AET7Gv21231300.1">
    <property type="protein sequence ID" value="AET7Gv21231300.1"/>
    <property type="gene ID" value="AET7Gv21231300"/>
</dbReference>
<name>A0A453T486_AEGTS</name>
<keyword evidence="2" id="KW-1185">Reference proteome</keyword>
<proteinExistence type="predicted"/>
<evidence type="ECO:0000313" key="2">
    <source>
        <dbReference type="Proteomes" id="UP000015105"/>
    </source>
</evidence>
<protein>
    <submittedName>
        <fullName evidence="1">Uncharacterized protein</fullName>
    </submittedName>
</protein>
<sequence length="53" mass="6131">RHDAEVRHGEGHRRAAVREARRLRLIDYKPRPCSLNNQSGVVVFVFFSVFPAL</sequence>
<reference evidence="2" key="2">
    <citation type="journal article" date="2017" name="Nat. Plants">
        <title>The Aegilops tauschii genome reveals multiple impacts of transposons.</title>
        <authorList>
            <person name="Zhao G."/>
            <person name="Zou C."/>
            <person name="Li K."/>
            <person name="Wang K."/>
            <person name="Li T."/>
            <person name="Gao L."/>
            <person name="Zhang X."/>
            <person name="Wang H."/>
            <person name="Yang Z."/>
            <person name="Liu X."/>
            <person name="Jiang W."/>
            <person name="Mao L."/>
            <person name="Kong X."/>
            <person name="Jiao Y."/>
            <person name="Jia J."/>
        </authorList>
    </citation>
    <scope>NUCLEOTIDE SEQUENCE [LARGE SCALE GENOMIC DNA]</scope>
    <source>
        <strain evidence="2">cv. AL8/78</strain>
    </source>
</reference>
<reference evidence="1" key="5">
    <citation type="journal article" date="2021" name="G3 (Bethesda)">
        <title>Aegilops tauschii genome assembly Aet v5.0 features greater sequence contiguity and improved annotation.</title>
        <authorList>
            <person name="Wang L."/>
            <person name="Zhu T."/>
            <person name="Rodriguez J.C."/>
            <person name="Deal K.R."/>
            <person name="Dubcovsky J."/>
            <person name="McGuire P.E."/>
            <person name="Lux T."/>
            <person name="Spannagl M."/>
            <person name="Mayer K.F.X."/>
            <person name="Baldrich P."/>
            <person name="Meyers B.C."/>
            <person name="Huo N."/>
            <person name="Gu Y.Q."/>
            <person name="Zhou H."/>
            <person name="Devos K.M."/>
            <person name="Bennetzen J.L."/>
            <person name="Unver T."/>
            <person name="Budak H."/>
            <person name="Gulick P.J."/>
            <person name="Galiba G."/>
            <person name="Kalapos B."/>
            <person name="Nelson D.R."/>
            <person name="Li P."/>
            <person name="You F.M."/>
            <person name="Luo M.C."/>
            <person name="Dvorak J."/>
        </authorList>
    </citation>
    <scope>NUCLEOTIDE SEQUENCE [LARGE SCALE GENOMIC DNA]</scope>
    <source>
        <strain evidence="1">cv. AL8/78</strain>
    </source>
</reference>
<dbReference type="Proteomes" id="UP000015105">
    <property type="component" value="Chromosome 7D"/>
</dbReference>
<organism evidence="1 2">
    <name type="scientific">Aegilops tauschii subsp. strangulata</name>
    <name type="common">Goatgrass</name>
    <dbReference type="NCBI Taxonomy" id="200361"/>
    <lineage>
        <taxon>Eukaryota</taxon>
        <taxon>Viridiplantae</taxon>
        <taxon>Streptophyta</taxon>
        <taxon>Embryophyta</taxon>
        <taxon>Tracheophyta</taxon>
        <taxon>Spermatophyta</taxon>
        <taxon>Magnoliopsida</taxon>
        <taxon>Liliopsida</taxon>
        <taxon>Poales</taxon>
        <taxon>Poaceae</taxon>
        <taxon>BOP clade</taxon>
        <taxon>Pooideae</taxon>
        <taxon>Triticodae</taxon>
        <taxon>Triticeae</taxon>
        <taxon>Triticinae</taxon>
        <taxon>Aegilops</taxon>
    </lineage>
</organism>
<reference evidence="1" key="3">
    <citation type="journal article" date="2017" name="Nature">
        <title>Genome sequence of the progenitor of the wheat D genome Aegilops tauschii.</title>
        <authorList>
            <person name="Luo M.C."/>
            <person name="Gu Y.Q."/>
            <person name="Puiu D."/>
            <person name="Wang H."/>
            <person name="Twardziok S.O."/>
            <person name="Deal K.R."/>
            <person name="Huo N."/>
            <person name="Zhu T."/>
            <person name="Wang L."/>
            <person name="Wang Y."/>
            <person name="McGuire P.E."/>
            <person name="Liu S."/>
            <person name="Long H."/>
            <person name="Ramasamy R.K."/>
            <person name="Rodriguez J.C."/>
            <person name="Van S.L."/>
            <person name="Yuan L."/>
            <person name="Wang Z."/>
            <person name="Xia Z."/>
            <person name="Xiao L."/>
            <person name="Anderson O.D."/>
            <person name="Ouyang S."/>
            <person name="Liang Y."/>
            <person name="Zimin A.V."/>
            <person name="Pertea G."/>
            <person name="Qi P."/>
            <person name="Bennetzen J.L."/>
            <person name="Dai X."/>
            <person name="Dawson M.W."/>
            <person name="Muller H.G."/>
            <person name="Kugler K."/>
            <person name="Rivarola-Duarte L."/>
            <person name="Spannagl M."/>
            <person name="Mayer K.F.X."/>
            <person name="Lu F.H."/>
            <person name="Bevan M.W."/>
            <person name="Leroy P."/>
            <person name="Li P."/>
            <person name="You F.M."/>
            <person name="Sun Q."/>
            <person name="Liu Z."/>
            <person name="Lyons E."/>
            <person name="Wicker T."/>
            <person name="Salzberg S.L."/>
            <person name="Devos K.M."/>
            <person name="Dvorak J."/>
        </authorList>
    </citation>
    <scope>NUCLEOTIDE SEQUENCE [LARGE SCALE GENOMIC DNA]</scope>
    <source>
        <strain evidence="1">cv. AL8/78</strain>
    </source>
</reference>
<dbReference type="EnsemblPlants" id="AET7Gv21231300.1">
    <property type="protein sequence ID" value="AET7Gv21231300.1"/>
    <property type="gene ID" value="AET7Gv21231300"/>
</dbReference>
<reference evidence="2" key="1">
    <citation type="journal article" date="2014" name="Science">
        <title>Ancient hybridizations among the ancestral genomes of bread wheat.</title>
        <authorList>
            <consortium name="International Wheat Genome Sequencing Consortium,"/>
            <person name="Marcussen T."/>
            <person name="Sandve S.R."/>
            <person name="Heier L."/>
            <person name="Spannagl M."/>
            <person name="Pfeifer M."/>
            <person name="Jakobsen K.S."/>
            <person name="Wulff B.B."/>
            <person name="Steuernagel B."/>
            <person name="Mayer K.F."/>
            <person name="Olsen O.A."/>
        </authorList>
    </citation>
    <scope>NUCLEOTIDE SEQUENCE [LARGE SCALE GENOMIC DNA]</scope>
    <source>
        <strain evidence="2">cv. AL8/78</strain>
    </source>
</reference>